<evidence type="ECO:0000259" key="2">
    <source>
        <dbReference type="Pfam" id="PF00534"/>
    </source>
</evidence>
<dbReference type="SUPFAM" id="SSF53756">
    <property type="entry name" value="UDP-Glycosyltransferase/glycogen phosphorylase"/>
    <property type="match status" value="1"/>
</dbReference>
<accession>A0A2M8DDF8</accession>
<evidence type="ECO:0000313" key="4">
    <source>
        <dbReference type="EMBL" id="PJB88791.1"/>
    </source>
</evidence>
<feature type="domain" description="Glycosyltransferase subfamily 4-like N-terminal" evidence="3">
    <location>
        <begin position="15"/>
        <end position="204"/>
    </location>
</feature>
<protein>
    <recommendedName>
        <fullName evidence="6">Glycosyl transferase family 1 domain-containing protein</fullName>
    </recommendedName>
</protein>
<dbReference type="AlphaFoldDB" id="A0A2M8DDF8"/>
<dbReference type="GO" id="GO:0016757">
    <property type="term" value="F:glycosyltransferase activity"/>
    <property type="evidence" value="ECO:0007669"/>
    <property type="project" value="InterPro"/>
</dbReference>
<evidence type="ECO:0008006" key="6">
    <source>
        <dbReference type="Google" id="ProtNLM"/>
    </source>
</evidence>
<evidence type="ECO:0000259" key="3">
    <source>
        <dbReference type="Pfam" id="PF13439"/>
    </source>
</evidence>
<sequence length="417" mass="48633">MKKIAILHFAYPPNIGGVEGMVKEHAEILTNLGYEITVITGSGEEKNPRIKLVVIPELQSVMSFNPFLQEKILDKGIIDDEFYKLAGIIDQGLEKALEKIDVVVTHNMITIVRNLPFVYAFKNFVKKYPKKKYFGWIHDHSYINEFQIKDLNKIIHSKLEKELLTTPIKNLTYILISESFREPFAQLMGLHHGETVVIPNGIDIRYFLEIDDLIWEIIEKYNLIKKFPLILSPVNILERKNIDYCLDIIRELKKTYPQICYIITGKPSSHRSTVEYYDRLKKKIDDLDLKNNVIFFNDFLNRALMRSEIHDLYQIADIVFFLSKSENFGLPLLEAALTKTAILVSDLKVFREVGGEFIKYIDYRAVNPEKAAELVKNFIEQSLRVKLNYRSRSQYDLKTILKEKFIPLIEKKPIKLV</sequence>
<dbReference type="EMBL" id="PFTH01000068">
    <property type="protein sequence ID" value="PJB88791.1"/>
    <property type="molecule type" value="Genomic_DNA"/>
</dbReference>
<comment type="caution">
    <text evidence="4">The sequence shown here is derived from an EMBL/GenBank/DDBJ whole genome shotgun (WGS) entry which is preliminary data.</text>
</comment>
<feature type="domain" description="Glycosyl transferase family 1" evidence="2">
    <location>
        <begin position="215"/>
        <end position="392"/>
    </location>
</feature>
<dbReference type="Pfam" id="PF13439">
    <property type="entry name" value="Glyco_transf_4"/>
    <property type="match status" value="1"/>
</dbReference>
<dbReference type="Gene3D" id="3.40.50.2000">
    <property type="entry name" value="Glycogen Phosphorylase B"/>
    <property type="match status" value="2"/>
</dbReference>
<dbReference type="InterPro" id="IPR001296">
    <property type="entry name" value="Glyco_trans_1"/>
</dbReference>
<reference evidence="5" key="1">
    <citation type="submission" date="2017-09" db="EMBL/GenBank/DDBJ databases">
        <title>Depth-based differentiation of microbial function through sediment-hosted aquifers and enrichment of novel symbionts in the deep terrestrial subsurface.</title>
        <authorList>
            <person name="Probst A.J."/>
            <person name="Ladd B."/>
            <person name="Jarett J.K."/>
            <person name="Geller-Mcgrath D.E."/>
            <person name="Sieber C.M.K."/>
            <person name="Emerson J.B."/>
            <person name="Anantharaman K."/>
            <person name="Thomas B.C."/>
            <person name="Malmstrom R."/>
            <person name="Stieglmeier M."/>
            <person name="Klingl A."/>
            <person name="Woyke T."/>
            <person name="Ryan C.M."/>
            <person name="Banfield J.F."/>
        </authorList>
    </citation>
    <scope>NUCLEOTIDE SEQUENCE [LARGE SCALE GENOMIC DNA]</scope>
</reference>
<dbReference type="Pfam" id="PF00534">
    <property type="entry name" value="Glycos_transf_1"/>
    <property type="match status" value="1"/>
</dbReference>
<evidence type="ECO:0000256" key="1">
    <source>
        <dbReference type="ARBA" id="ARBA00022679"/>
    </source>
</evidence>
<gene>
    <name evidence="4" type="ORF">CO083_01765</name>
</gene>
<evidence type="ECO:0000313" key="5">
    <source>
        <dbReference type="Proteomes" id="UP000229706"/>
    </source>
</evidence>
<name>A0A2M8DDF8_9BACT</name>
<dbReference type="PANTHER" id="PTHR46401">
    <property type="entry name" value="GLYCOSYLTRANSFERASE WBBK-RELATED"/>
    <property type="match status" value="1"/>
</dbReference>
<proteinExistence type="predicted"/>
<dbReference type="Proteomes" id="UP000229706">
    <property type="component" value="Unassembled WGS sequence"/>
</dbReference>
<organism evidence="4 5">
    <name type="scientific">Candidatus Roizmanbacteria bacterium CG_4_9_14_0_8_um_filter_34_12</name>
    <dbReference type="NCBI Taxonomy" id="1974840"/>
    <lineage>
        <taxon>Bacteria</taxon>
        <taxon>Candidatus Roizmaniibacteriota</taxon>
    </lineage>
</organism>
<dbReference type="CDD" id="cd03801">
    <property type="entry name" value="GT4_PimA-like"/>
    <property type="match status" value="1"/>
</dbReference>
<keyword evidence="1" id="KW-0808">Transferase</keyword>
<dbReference type="GO" id="GO:0009103">
    <property type="term" value="P:lipopolysaccharide biosynthetic process"/>
    <property type="evidence" value="ECO:0007669"/>
    <property type="project" value="TreeGrafter"/>
</dbReference>
<dbReference type="InterPro" id="IPR028098">
    <property type="entry name" value="Glyco_trans_4-like_N"/>
</dbReference>
<dbReference type="PANTHER" id="PTHR46401:SF2">
    <property type="entry name" value="GLYCOSYLTRANSFERASE WBBK-RELATED"/>
    <property type="match status" value="1"/>
</dbReference>